<keyword evidence="6" id="KW-0408">Iron</keyword>
<proteinExistence type="inferred from homology"/>
<dbReference type="Pfam" id="PF01126">
    <property type="entry name" value="Heme_oxygenase"/>
    <property type="match status" value="1"/>
</dbReference>
<keyword evidence="4" id="KW-0479">Metal-binding</keyword>
<dbReference type="InterPro" id="IPR018207">
    <property type="entry name" value="Haem_oxygenase_CS"/>
</dbReference>
<dbReference type="EC" id="1.14.14.18" evidence="2"/>
<dbReference type="InterPro" id="IPR016053">
    <property type="entry name" value="Haem_Oase-like"/>
</dbReference>
<evidence type="ECO:0000256" key="4">
    <source>
        <dbReference type="ARBA" id="ARBA00022723"/>
    </source>
</evidence>
<dbReference type="GO" id="GO:0020037">
    <property type="term" value="F:heme binding"/>
    <property type="evidence" value="ECO:0007669"/>
    <property type="project" value="TreeGrafter"/>
</dbReference>
<comment type="similarity">
    <text evidence="1">Belongs to the heme oxygenase family.</text>
</comment>
<comment type="catalytic activity">
    <reaction evidence="7">
        <text>heme b + 3 reduced [NADPH--hemoprotein reductase] + 3 O2 = biliverdin IXalpha + CO + Fe(2+) + 3 oxidized [NADPH--hemoprotein reductase] + 3 H2O + H(+)</text>
        <dbReference type="Rhea" id="RHEA:21764"/>
        <dbReference type="Rhea" id="RHEA-COMP:11964"/>
        <dbReference type="Rhea" id="RHEA-COMP:11965"/>
        <dbReference type="ChEBI" id="CHEBI:15377"/>
        <dbReference type="ChEBI" id="CHEBI:15378"/>
        <dbReference type="ChEBI" id="CHEBI:15379"/>
        <dbReference type="ChEBI" id="CHEBI:17245"/>
        <dbReference type="ChEBI" id="CHEBI:29033"/>
        <dbReference type="ChEBI" id="CHEBI:57618"/>
        <dbReference type="ChEBI" id="CHEBI:57991"/>
        <dbReference type="ChEBI" id="CHEBI:58210"/>
        <dbReference type="ChEBI" id="CHEBI:60344"/>
        <dbReference type="EC" id="1.14.14.18"/>
    </reaction>
</comment>
<keyword evidence="3" id="KW-0349">Heme</keyword>
<keyword evidence="8" id="KW-0812">Transmembrane</keyword>
<evidence type="ECO:0000256" key="3">
    <source>
        <dbReference type="ARBA" id="ARBA00022617"/>
    </source>
</evidence>
<reference evidence="9" key="1">
    <citation type="submission" date="2025-08" db="UniProtKB">
        <authorList>
            <consortium name="Ensembl"/>
        </authorList>
    </citation>
    <scope>IDENTIFICATION</scope>
</reference>
<keyword evidence="10" id="KW-1185">Reference proteome</keyword>
<dbReference type="GO" id="GO:0046872">
    <property type="term" value="F:metal ion binding"/>
    <property type="evidence" value="ECO:0007669"/>
    <property type="project" value="UniProtKB-KW"/>
</dbReference>
<evidence type="ECO:0000313" key="10">
    <source>
        <dbReference type="Proteomes" id="UP000694388"/>
    </source>
</evidence>
<protein>
    <recommendedName>
        <fullName evidence="2">heme oxygenase (biliverdin-producing)</fullName>
        <ecNumber evidence="2">1.14.14.18</ecNumber>
    </recommendedName>
</protein>
<organism evidence="9 10">
    <name type="scientific">Eptatretus burgeri</name>
    <name type="common">Inshore hagfish</name>
    <dbReference type="NCBI Taxonomy" id="7764"/>
    <lineage>
        <taxon>Eukaryota</taxon>
        <taxon>Metazoa</taxon>
        <taxon>Chordata</taxon>
        <taxon>Craniata</taxon>
        <taxon>Vertebrata</taxon>
        <taxon>Cyclostomata</taxon>
        <taxon>Myxini</taxon>
        <taxon>Myxiniformes</taxon>
        <taxon>Myxinidae</taxon>
        <taxon>Eptatretinae</taxon>
        <taxon>Eptatretus</taxon>
    </lineage>
</organism>
<dbReference type="GO" id="GO:0006979">
    <property type="term" value="P:response to oxidative stress"/>
    <property type="evidence" value="ECO:0007669"/>
    <property type="project" value="TreeGrafter"/>
</dbReference>
<keyword evidence="8" id="KW-0472">Membrane</keyword>
<dbReference type="Ensembl" id="ENSEBUT00000012339.1">
    <property type="protein sequence ID" value="ENSEBUP00000011764.1"/>
    <property type="gene ID" value="ENSEBUG00000007521.1"/>
</dbReference>
<dbReference type="Gene3D" id="1.20.910.10">
    <property type="entry name" value="Heme oxygenase-like"/>
    <property type="match status" value="1"/>
</dbReference>
<evidence type="ECO:0000256" key="2">
    <source>
        <dbReference type="ARBA" id="ARBA00012360"/>
    </source>
</evidence>
<dbReference type="AlphaFoldDB" id="A0A8C4Q8S3"/>
<evidence type="ECO:0000313" key="9">
    <source>
        <dbReference type="Ensembl" id="ENSEBUP00000011764.1"/>
    </source>
</evidence>
<feature type="transmembrane region" description="Helical" evidence="8">
    <location>
        <begin position="329"/>
        <end position="349"/>
    </location>
</feature>
<dbReference type="FunFam" id="1.20.910.10:FF:000001">
    <property type="entry name" value="Heme oxygenase 1"/>
    <property type="match status" value="1"/>
</dbReference>
<keyword evidence="5" id="KW-0560">Oxidoreductase</keyword>
<dbReference type="PROSITE" id="PS00593">
    <property type="entry name" value="HEME_OXYGENASE"/>
    <property type="match status" value="1"/>
</dbReference>
<name>A0A8C4Q8S3_EPTBU</name>
<dbReference type="SUPFAM" id="SSF48613">
    <property type="entry name" value="Heme oxygenase-like"/>
    <property type="match status" value="1"/>
</dbReference>
<dbReference type="GO" id="GO:0006788">
    <property type="term" value="P:heme oxidation"/>
    <property type="evidence" value="ECO:0007669"/>
    <property type="project" value="InterPro"/>
</dbReference>
<dbReference type="Proteomes" id="UP000694388">
    <property type="component" value="Unplaced"/>
</dbReference>
<reference evidence="9" key="2">
    <citation type="submission" date="2025-09" db="UniProtKB">
        <authorList>
            <consortium name="Ensembl"/>
        </authorList>
    </citation>
    <scope>IDENTIFICATION</scope>
</reference>
<accession>A0A8C4Q8S3</accession>
<sequence length="350" mass="39134">MRDERLSCGSRSLILSVRLRIQEKLACVLSNMLGTEVIENGLIGSDLPPAYDDLYEDPEELPTPEDLSEMLKEGTKDSHTKAENTPFVKDFLRGNIKRKVFELVTVAIYHVYSAMEEELDKHQDHPALAPLYFPAELRRKNALEQDLAFLLGSEWRQHSDTAPSQATQCYVERIHAIGRTEPALLVAHAYTRYLGDLSGGQVLKKVVQRVLKLPASGEGVEFFSFPQISSHAGFKQLYRSRLNATDLDKEMCERIVEEANRVFNLNIELFEEFEEIMKALPAEENVAGVPLHDGKGDVSKCPYYMGQGASSSSTICPLHSLEVLLRHPAVILVVAVAAVLASFSIIGFFR</sequence>
<dbReference type="PANTHER" id="PTHR10720">
    <property type="entry name" value="HEME OXYGENASE"/>
    <property type="match status" value="1"/>
</dbReference>
<evidence type="ECO:0000256" key="5">
    <source>
        <dbReference type="ARBA" id="ARBA00023002"/>
    </source>
</evidence>
<dbReference type="GeneTree" id="ENSGT00390000017673"/>
<dbReference type="GO" id="GO:0004392">
    <property type="term" value="F:heme oxygenase (decyclizing) activity"/>
    <property type="evidence" value="ECO:0007669"/>
    <property type="project" value="UniProtKB-EC"/>
</dbReference>
<dbReference type="PRINTS" id="PR00088">
    <property type="entry name" value="HAEMOXYGNASE"/>
</dbReference>
<evidence type="ECO:0000256" key="7">
    <source>
        <dbReference type="ARBA" id="ARBA00048328"/>
    </source>
</evidence>
<dbReference type="InterPro" id="IPR002051">
    <property type="entry name" value="Haem_Oase"/>
</dbReference>
<evidence type="ECO:0000256" key="1">
    <source>
        <dbReference type="ARBA" id="ARBA00006134"/>
    </source>
</evidence>
<dbReference type="GO" id="GO:0042167">
    <property type="term" value="P:heme catabolic process"/>
    <property type="evidence" value="ECO:0007669"/>
    <property type="project" value="TreeGrafter"/>
</dbReference>
<evidence type="ECO:0000256" key="6">
    <source>
        <dbReference type="ARBA" id="ARBA00023004"/>
    </source>
</evidence>
<dbReference type="CDD" id="cd19165">
    <property type="entry name" value="HemeO"/>
    <property type="match status" value="1"/>
</dbReference>
<evidence type="ECO:0000256" key="8">
    <source>
        <dbReference type="SAM" id="Phobius"/>
    </source>
</evidence>
<dbReference type="PANTHER" id="PTHR10720:SF0">
    <property type="entry name" value="HEME OXYGENASE"/>
    <property type="match status" value="1"/>
</dbReference>
<dbReference type="InterPro" id="IPR016084">
    <property type="entry name" value="Haem_Oase-like_multi-hlx"/>
</dbReference>
<keyword evidence="8" id="KW-1133">Transmembrane helix</keyword>